<comment type="caution">
    <text evidence="2">The sequence shown here is derived from an EMBL/GenBank/DDBJ whole genome shotgun (WGS) entry which is preliminary data.</text>
</comment>
<dbReference type="Pfam" id="PF04307">
    <property type="entry name" value="YdjM"/>
    <property type="match status" value="1"/>
</dbReference>
<evidence type="ECO:0000256" key="1">
    <source>
        <dbReference type="SAM" id="Phobius"/>
    </source>
</evidence>
<accession>A0A4Q8QG08</accession>
<feature type="transmembrane region" description="Helical" evidence="1">
    <location>
        <begin position="90"/>
        <end position="111"/>
    </location>
</feature>
<organism evidence="2 3">
    <name type="scientific">Flagellimonas allohymeniacidonis</name>
    <dbReference type="NCBI Taxonomy" id="2517819"/>
    <lineage>
        <taxon>Bacteria</taxon>
        <taxon>Pseudomonadati</taxon>
        <taxon>Bacteroidota</taxon>
        <taxon>Flavobacteriia</taxon>
        <taxon>Flavobacteriales</taxon>
        <taxon>Flavobacteriaceae</taxon>
        <taxon>Flagellimonas</taxon>
    </lineage>
</organism>
<evidence type="ECO:0000313" key="3">
    <source>
        <dbReference type="Proteomes" id="UP000291981"/>
    </source>
</evidence>
<gene>
    <name evidence="2" type="ORF">EW142_03225</name>
</gene>
<keyword evidence="1" id="KW-0812">Transmembrane</keyword>
<protein>
    <submittedName>
        <fullName evidence="2">Metal-dependent hydrolase</fullName>
    </submittedName>
</protein>
<feature type="transmembrane region" description="Helical" evidence="1">
    <location>
        <begin position="159"/>
        <end position="177"/>
    </location>
</feature>
<keyword evidence="1" id="KW-0472">Membrane</keyword>
<evidence type="ECO:0000313" key="2">
    <source>
        <dbReference type="EMBL" id="TAI48824.1"/>
    </source>
</evidence>
<dbReference type="InterPro" id="IPR007404">
    <property type="entry name" value="YdjM-like"/>
</dbReference>
<sequence length="334" mass="38409">MDSLTQIVLGAAVGEATLGKKVGNKALLYGAIAGTIPDLDVIANFLTDTITAIELHRGFSHSIVFGVLLAPILGWLVNKLERKHNLGWKPWAKLFFLGLFTHPLLDAFTTWGTQLFWPFKVRLAFNSIFVIDPLYTLPFLLLTLVLLFYKRDSKMRRRLNIAGLGISTGYLILTLVIKEVVNQKFEQALNDQQIAYSNISTRPAPLTTLLWNANIETADSYLIADYSLFDTAPIRFETYPKNRKESTIMMKFPNVQRLMTITEGWFIIEQKMDQWYFYDLRFGLVPRKDQPPFFAFTYLLEEINGRIRATETPKTERDANYLLSQIWERIKGRP</sequence>
<dbReference type="GO" id="GO:0016787">
    <property type="term" value="F:hydrolase activity"/>
    <property type="evidence" value="ECO:0007669"/>
    <property type="project" value="UniProtKB-KW"/>
</dbReference>
<feature type="transmembrane region" description="Helical" evidence="1">
    <location>
        <begin position="123"/>
        <end position="147"/>
    </location>
</feature>
<reference evidence="2 3" key="1">
    <citation type="submission" date="2019-02" db="EMBL/GenBank/DDBJ databases">
        <title>Draft genome sequence of Muricauda sp. 176CP4-71.</title>
        <authorList>
            <person name="Park J.-S."/>
        </authorList>
    </citation>
    <scope>NUCLEOTIDE SEQUENCE [LARGE SCALE GENOMIC DNA]</scope>
    <source>
        <strain evidence="2 3">176CP4-71</strain>
    </source>
</reference>
<dbReference type="PANTHER" id="PTHR40031">
    <property type="entry name" value="HYPOTHETICAL MEMBRANE SPANNING PROTEIN"/>
    <property type="match status" value="1"/>
</dbReference>
<dbReference type="OrthoDB" id="9781927at2"/>
<name>A0A4Q8QG08_9FLAO</name>
<dbReference type="Proteomes" id="UP000291981">
    <property type="component" value="Unassembled WGS sequence"/>
</dbReference>
<dbReference type="InterPro" id="IPR053170">
    <property type="entry name" value="Transcription_regulator"/>
</dbReference>
<dbReference type="RefSeq" id="WP_130609574.1">
    <property type="nucleotide sequence ID" value="NZ_SGIU01000001.1"/>
</dbReference>
<feature type="transmembrane region" description="Helical" evidence="1">
    <location>
        <begin position="58"/>
        <end position="78"/>
    </location>
</feature>
<proteinExistence type="predicted"/>
<keyword evidence="2" id="KW-0378">Hydrolase</keyword>
<keyword evidence="3" id="KW-1185">Reference proteome</keyword>
<dbReference type="AlphaFoldDB" id="A0A4Q8QG08"/>
<keyword evidence="1" id="KW-1133">Transmembrane helix</keyword>
<dbReference type="PANTHER" id="PTHR40031:SF1">
    <property type="entry name" value="MEMBRANE-BOUND METAL-DEPENDENT HYDROLASE"/>
    <property type="match status" value="1"/>
</dbReference>
<dbReference type="EMBL" id="SGIU01000001">
    <property type="protein sequence ID" value="TAI48824.1"/>
    <property type="molecule type" value="Genomic_DNA"/>
</dbReference>